<feature type="compositionally biased region" description="Polar residues" evidence="2">
    <location>
        <begin position="771"/>
        <end position="780"/>
    </location>
</feature>
<evidence type="ECO:0000313" key="4">
    <source>
        <dbReference type="Proteomes" id="UP000515163"/>
    </source>
</evidence>
<dbReference type="AlphaFoldDB" id="A0A6P8HPD9"/>
<dbReference type="InParanoid" id="A0A6P8HPD9"/>
<evidence type="ECO:0000313" key="5">
    <source>
        <dbReference type="RefSeq" id="XP_031557496.1"/>
    </source>
</evidence>
<feature type="compositionally biased region" description="Basic and acidic residues" evidence="2">
    <location>
        <begin position="789"/>
        <end position="798"/>
    </location>
</feature>
<dbReference type="FunCoup" id="A0A6P8HPD9">
    <property type="interactions" value="1629"/>
</dbReference>
<feature type="compositionally biased region" description="Basic and acidic residues" evidence="2">
    <location>
        <begin position="807"/>
        <end position="821"/>
    </location>
</feature>
<proteinExistence type="inferred from homology"/>
<dbReference type="Pfam" id="PF01585">
    <property type="entry name" value="G-patch"/>
    <property type="match status" value="1"/>
</dbReference>
<evidence type="ECO:0000256" key="1">
    <source>
        <dbReference type="ARBA" id="ARBA00008600"/>
    </source>
</evidence>
<feature type="compositionally biased region" description="Basic residues" evidence="2">
    <location>
        <begin position="870"/>
        <end position="880"/>
    </location>
</feature>
<feature type="compositionally biased region" description="Basic residues" evidence="2">
    <location>
        <begin position="822"/>
        <end position="834"/>
    </location>
</feature>
<evidence type="ECO:0000259" key="3">
    <source>
        <dbReference type="PROSITE" id="PS50174"/>
    </source>
</evidence>
<gene>
    <name evidence="5" type="primary">LOC116294108</name>
</gene>
<keyword evidence="4" id="KW-1185">Reference proteome</keyword>
<feature type="compositionally biased region" description="Basic and acidic residues" evidence="2">
    <location>
        <begin position="79"/>
        <end position="90"/>
    </location>
</feature>
<feature type="compositionally biased region" description="Low complexity" evidence="2">
    <location>
        <begin position="988"/>
        <end position="1001"/>
    </location>
</feature>
<dbReference type="PANTHER" id="PTHR13384">
    <property type="entry name" value="G PATCH DOMAIN-CONTAINING PROTEIN 1"/>
    <property type="match status" value="1"/>
</dbReference>
<dbReference type="OrthoDB" id="20507at2759"/>
<feature type="region of interest" description="Disordered" evidence="2">
    <location>
        <begin position="347"/>
        <end position="372"/>
    </location>
</feature>
<dbReference type="InterPro" id="IPR000467">
    <property type="entry name" value="G_patch_dom"/>
</dbReference>
<feature type="compositionally biased region" description="Basic and acidic residues" evidence="2">
    <location>
        <begin position="512"/>
        <end position="532"/>
    </location>
</feature>
<dbReference type="Pfam" id="PF07713">
    <property type="entry name" value="DUF1604"/>
    <property type="match status" value="1"/>
</dbReference>
<sequence>MADSDEEDFVALGTPFEQLEEDAPRKKPVPIHEQIVTDERGRRRFHGAFTGGFSAGYFNTVDTKEGWTPKTFVSSRSQKPTERVTQRPEDFMDEEDLSEFGIAPKRVVTTQKFLPSRSDDSTSGKRPSGSGGRGAGSAVLGENLLQELIVPVKMSVGIKLLSQMGWKEGQGVGPRVRREAKKTYGCVGPPGSEPDKPEGEEDIYAVGLFFAPKDVESFEFTSKDDLHGIGYSGIDPKTALLSQTDWLGMNTSSSSIGIRGQGFGVGALEEDDEDIYAQDNLSKYDIELNTSKTKRRNDLHGWSGPQQSCGQGGMLSIFCKASKPPPARKHYPPPVVPRDFKPFHNTEETTQAKQPLSGLPVNQGQKTLEGNQTNKRLTAKERGEALGEVPLPTPKKSIFDYIAEEDKTRLKESKEKTNTSKERAKVLENNDLNTRFTSRGPLSTSGFKPFAKEPEKQARYEQYLSGKSDKVIWLQTDSKKTEWERECELEEFARAAALYRPLSQTMAARFTSAKDTDEKTNKEESGKKDESTAAKMKMFGALTRERFEWHPDRILCKRFNIPDPYPGYGVTGVVMNQREKAKTAESESVIREVKAIEYKPHSSEQDTNEAKSSGHQDEMEMVQKTSALVAGFQSIVSQRKQPSYQDTSAGSSSERADKEEPNKHDPNTDADVIKRASMDLFNEIFAESSSESESESEENEEAEQSKSVELDVKDNKDNEKTDEGGIETKDVTLVSDVPVPVPVEDTPPETIEREKEPSPETFGPALPSSFVGGNTASSSKGFYFSTPEDSSRRQDKQQCKKKKKQKSKEMGSDISDSNDRYSRRRKEKKKRSKKKGSDLTDSDEEYKSKKRKKKTRKEIDSELSDSDKKNARKKKKKTSAKYKESDFSDSDSEESLRKEKKKTRSKYSDSNDKYDKRKEKKPKEKYNSDDDSCNEERSKHRKKKRKDKEKSGKKYSDKTKKSDREEYEEIQYEPEKYAQKFALNTAVGKSSKSFDSPGSSGYRKSDYDGKSKDSREEISKKDARNSNDGRTDNNSSKEQEISRVPDSKEIINKLKNIQMLKEKRRMLAADFM</sequence>
<feature type="compositionally biased region" description="Basic and acidic residues" evidence="2">
    <location>
        <begin position="1003"/>
        <end position="1048"/>
    </location>
</feature>
<accession>A0A6P8HPD9</accession>
<dbReference type="RefSeq" id="XP_031557496.1">
    <property type="nucleotide sequence ID" value="XM_031701636.1"/>
</dbReference>
<feature type="region of interest" description="Disordered" evidence="2">
    <location>
        <begin position="510"/>
        <end position="532"/>
    </location>
</feature>
<dbReference type="GO" id="GO:0006397">
    <property type="term" value="P:mRNA processing"/>
    <property type="evidence" value="ECO:0007669"/>
    <property type="project" value="InterPro"/>
</dbReference>
<feature type="domain" description="G-patch" evidence="3">
    <location>
        <begin position="153"/>
        <end position="173"/>
    </location>
</feature>
<feature type="compositionally biased region" description="Basic and acidic residues" evidence="2">
    <location>
        <begin position="948"/>
        <end position="964"/>
    </location>
</feature>
<reference evidence="5" key="1">
    <citation type="submission" date="2025-08" db="UniProtKB">
        <authorList>
            <consortium name="RefSeq"/>
        </authorList>
    </citation>
    <scope>IDENTIFICATION</scope>
</reference>
<dbReference type="Proteomes" id="UP000515163">
    <property type="component" value="Unplaced"/>
</dbReference>
<dbReference type="KEGG" id="aten:116294108"/>
<feature type="compositionally biased region" description="Low complexity" evidence="2">
    <location>
        <begin position="731"/>
        <end position="744"/>
    </location>
</feature>
<dbReference type="GO" id="GO:0005634">
    <property type="term" value="C:nucleus"/>
    <property type="evidence" value="ECO:0007669"/>
    <property type="project" value="TreeGrafter"/>
</dbReference>
<feature type="compositionally biased region" description="Basic and acidic residues" evidence="2">
    <location>
        <begin position="654"/>
        <end position="677"/>
    </location>
</feature>
<evidence type="ECO:0000256" key="2">
    <source>
        <dbReference type="SAM" id="MobiDB-lite"/>
    </source>
</evidence>
<dbReference type="PROSITE" id="PS50174">
    <property type="entry name" value="G_PATCH"/>
    <property type="match status" value="1"/>
</dbReference>
<dbReference type="InterPro" id="IPR011666">
    <property type="entry name" value="DUF1604"/>
</dbReference>
<feature type="compositionally biased region" description="Polar residues" evidence="2">
    <location>
        <begin position="637"/>
        <end position="653"/>
    </location>
</feature>
<comment type="similarity">
    <text evidence="1">Belongs to the GPATCH1 family.</text>
</comment>
<dbReference type="GeneID" id="116294108"/>
<protein>
    <submittedName>
        <fullName evidence="5">G patch domain-containing protein 1-like</fullName>
    </submittedName>
</protein>
<feature type="region of interest" description="Disordered" evidence="2">
    <location>
        <begin position="1"/>
        <end position="28"/>
    </location>
</feature>
<feature type="compositionally biased region" description="Basic and acidic residues" evidence="2">
    <location>
        <begin position="857"/>
        <end position="869"/>
    </location>
</feature>
<feature type="region of interest" description="Disordered" evidence="2">
    <location>
        <begin position="69"/>
        <end position="137"/>
    </location>
</feature>
<organism evidence="4 5">
    <name type="scientific">Actinia tenebrosa</name>
    <name type="common">Australian red waratah sea anemone</name>
    <dbReference type="NCBI Taxonomy" id="6105"/>
    <lineage>
        <taxon>Eukaryota</taxon>
        <taxon>Metazoa</taxon>
        <taxon>Cnidaria</taxon>
        <taxon>Anthozoa</taxon>
        <taxon>Hexacorallia</taxon>
        <taxon>Actiniaria</taxon>
        <taxon>Actiniidae</taxon>
        <taxon>Actinia</taxon>
    </lineage>
</organism>
<feature type="compositionally biased region" description="Acidic residues" evidence="2">
    <location>
        <begin position="690"/>
        <end position="702"/>
    </location>
</feature>
<feature type="compositionally biased region" description="Basic and acidic residues" evidence="2">
    <location>
        <begin position="703"/>
        <end position="730"/>
    </location>
</feature>
<feature type="compositionally biased region" description="Basic and acidic residues" evidence="2">
    <location>
        <begin position="906"/>
        <end position="938"/>
    </location>
</feature>
<dbReference type="GO" id="GO:0003723">
    <property type="term" value="F:RNA binding"/>
    <property type="evidence" value="ECO:0007669"/>
    <property type="project" value="TreeGrafter"/>
</dbReference>
<name>A0A6P8HPD9_ACTTE</name>
<feature type="compositionally biased region" description="Polar residues" evidence="2">
    <location>
        <begin position="348"/>
        <end position="372"/>
    </location>
</feature>
<feature type="region of interest" description="Disordered" evidence="2">
    <location>
        <begin position="637"/>
        <end position="1048"/>
    </location>
</feature>
<dbReference type="PANTHER" id="PTHR13384:SF19">
    <property type="entry name" value="G PATCH DOMAIN-CONTAINING PROTEIN 1"/>
    <property type="match status" value="1"/>
</dbReference>
<feature type="region of interest" description="Disordered" evidence="2">
    <location>
        <begin position="596"/>
        <end position="617"/>
    </location>
</feature>
<dbReference type="Pfam" id="PF26093">
    <property type="entry name" value="HTH_TGH"/>
    <property type="match status" value="1"/>
</dbReference>